<dbReference type="Proteomes" id="UP000637980">
    <property type="component" value="Unassembled WGS sequence"/>
</dbReference>
<proteinExistence type="predicted"/>
<dbReference type="EMBL" id="BMXE01000010">
    <property type="protein sequence ID" value="GHB47239.1"/>
    <property type="molecule type" value="Genomic_DNA"/>
</dbReference>
<organism evidence="1 2">
    <name type="scientific">Pseudovibrio japonicus</name>
    <dbReference type="NCBI Taxonomy" id="366534"/>
    <lineage>
        <taxon>Bacteria</taxon>
        <taxon>Pseudomonadati</taxon>
        <taxon>Pseudomonadota</taxon>
        <taxon>Alphaproteobacteria</taxon>
        <taxon>Hyphomicrobiales</taxon>
        <taxon>Stappiaceae</taxon>
        <taxon>Pseudovibrio</taxon>
    </lineage>
</organism>
<sequence>MLTAGKAPRTLPFARVRHSPDFQHLAITWNDLLPNGFSGLSHACVALEVDLLMLDSALEQLDEKIVMPGSSEVRPIIRTC</sequence>
<name>A0ABQ3ERI4_9HYPH</name>
<gene>
    <name evidence="1" type="ORF">GCM10007094_40630</name>
</gene>
<protein>
    <submittedName>
        <fullName evidence="1">Uncharacterized protein</fullName>
    </submittedName>
</protein>
<evidence type="ECO:0000313" key="1">
    <source>
        <dbReference type="EMBL" id="GHB47239.1"/>
    </source>
</evidence>
<comment type="caution">
    <text evidence="1">The sequence shown here is derived from an EMBL/GenBank/DDBJ whole genome shotgun (WGS) entry which is preliminary data.</text>
</comment>
<keyword evidence="2" id="KW-1185">Reference proteome</keyword>
<evidence type="ECO:0000313" key="2">
    <source>
        <dbReference type="Proteomes" id="UP000637980"/>
    </source>
</evidence>
<accession>A0ABQ3ERI4</accession>
<reference evidence="2" key="1">
    <citation type="journal article" date="2019" name="Int. J. Syst. Evol. Microbiol.">
        <title>The Global Catalogue of Microorganisms (GCM) 10K type strain sequencing project: providing services to taxonomists for standard genome sequencing and annotation.</title>
        <authorList>
            <consortium name="The Broad Institute Genomics Platform"/>
            <consortium name="The Broad Institute Genome Sequencing Center for Infectious Disease"/>
            <person name="Wu L."/>
            <person name="Ma J."/>
        </authorList>
    </citation>
    <scope>NUCLEOTIDE SEQUENCE [LARGE SCALE GENOMIC DNA]</scope>
    <source>
        <strain evidence="2">KCTC 12861</strain>
    </source>
</reference>